<keyword evidence="1" id="KW-0472">Membrane</keyword>
<accession>A0AAN7UJM1</accession>
<sequence length="337" mass="36661">MMWTTAAVVSLLAGHVYGAPSTVVVREVVGSGRVSLESRMEEAAYGMLERRQSNMTTGSLNMTQWDADTVAACTDTLSALSAASNPSGMAVCYNLVKLDTNLGEFMADLRLYEVSAPTGKWEGIPLQQMQGGIRFNGATASEINGQKVASRSMGTEYPPTKRQSSGPTLQRTYMIVGKINADQMIPPMTMYDRPILSPPLSFFLLTLPPRQKIEPLIMPIFTLTATDATGRSITTNVSSNEAAFVNGIFSKEVVQSRFSQANAAQQKITQQMEAGSVPFVLPGVNILIFPIGLVVSGVWLLLGVGAYGYGTYERYNYRETYRRRKAMSAGKAYASRI</sequence>
<dbReference type="AlphaFoldDB" id="A0AAN7UJM1"/>
<comment type="caution">
    <text evidence="3">The sequence shown here is derived from an EMBL/GenBank/DDBJ whole genome shotgun (WGS) entry which is preliminary data.</text>
</comment>
<name>A0AAN7UJM1_9PEZI</name>
<reference evidence="3 4" key="1">
    <citation type="submission" date="2023-10" db="EMBL/GenBank/DDBJ databases">
        <title>Draft genome sequence of Xylaria bambusicola isolate GMP-LS, the root and basal stem rot pathogen of sugarcane in Indonesia.</title>
        <authorList>
            <person name="Selvaraj P."/>
            <person name="Muralishankar V."/>
            <person name="Muruganantham S."/>
            <person name="Sp S."/>
            <person name="Haryani S."/>
            <person name="Lau K.J.X."/>
            <person name="Naqvi N.I."/>
        </authorList>
    </citation>
    <scope>NUCLEOTIDE SEQUENCE [LARGE SCALE GENOMIC DNA]</scope>
    <source>
        <strain evidence="3">GMP-LS</strain>
    </source>
</reference>
<evidence type="ECO:0000313" key="4">
    <source>
        <dbReference type="Proteomes" id="UP001305414"/>
    </source>
</evidence>
<dbReference type="EMBL" id="JAWHQM010000035">
    <property type="protein sequence ID" value="KAK5633715.1"/>
    <property type="molecule type" value="Genomic_DNA"/>
</dbReference>
<organism evidence="3 4">
    <name type="scientific">Xylaria bambusicola</name>
    <dbReference type="NCBI Taxonomy" id="326684"/>
    <lineage>
        <taxon>Eukaryota</taxon>
        <taxon>Fungi</taxon>
        <taxon>Dikarya</taxon>
        <taxon>Ascomycota</taxon>
        <taxon>Pezizomycotina</taxon>
        <taxon>Sordariomycetes</taxon>
        <taxon>Xylariomycetidae</taxon>
        <taxon>Xylariales</taxon>
        <taxon>Xylariaceae</taxon>
        <taxon>Xylaria</taxon>
    </lineage>
</organism>
<keyword evidence="2" id="KW-0732">Signal</keyword>
<keyword evidence="1" id="KW-1133">Transmembrane helix</keyword>
<keyword evidence="4" id="KW-1185">Reference proteome</keyword>
<evidence type="ECO:0000256" key="1">
    <source>
        <dbReference type="SAM" id="Phobius"/>
    </source>
</evidence>
<feature type="signal peptide" evidence="2">
    <location>
        <begin position="1"/>
        <end position="18"/>
    </location>
</feature>
<gene>
    <name evidence="3" type="ORF">RRF57_009429</name>
</gene>
<evidence type="ECO:0000256" key="2">
    <source>
        <dbReference type="SAM" id="SignalP"/>
    </source>
</evidence>
<protein>
    <submittedName>
        <fullName evidence="3">Uncharacterized protein</fullName>
    </submittedName>
</protein>
<evidence type="ECO:0000313" key="3">
    <source>
        <dbReference type="EMBL" id="KAK5633715.1"/>
    </source>
</evidence>
<dbReference type="Proteomes" id="UP001305414">
    <property type="component" value="Unassembled WGS sequence"/>
</dbReference>
<feature type="transmembrane region" description="Helical" evidence="1">
    <location>
        <begin position="286"/>
        <end position="309"/>
    </location>
</feature>
<keyword evidence="1" id="KW-0812">Transmembrane</keyword>
<proteinExistence type="predicted"/>
<feature type="chain" id="PRO_5042853121" evidence="2">
    <location>
        <begin position="19"/>
        <end position="337"/>
    </location>
</feature>